<organism evidence="1 2">
    <name type="scientific">Devosia pacifica</name>
    <dbReference type="NCBI Taxonomy" id="1335967"/>
    <lineage>
        <taxon>Bacteria</taxon>
        <taxon>Pseudomonadati</taxon>
        <taxon>Pseudomonadota</taxon>
        <taxon>Alphaproteobacteria</taxon>
        <taxon>Hyphomicrobiales</taxon>
        <taxon>Devosiaceae</taxon>
        <taxon>Devosia</taxon>
    </lineage>
</organism>
<gene>
    <name evidence="1" type="ORF">GCM10007989_17870</name>
</gene>
<reference evidence="1" key="1">
    <citation type="journal article" date="2014" name="Int. J. Syst. Evol. Microbiol.">
        <title>Complete genome sequence of Corynebacterium casei LMG S-19264T (=DSM 44701T), isolated from a smear-ripened cheese.</title>
        <authorList>
            <consortium name="US DOE Joint Genome Institute (JGI-PGF)"/>
            <person name="Walter F."/>
            <person name="Albersmeier A."/>
            <person name="Kalinowski J."/>
            <person name="Ruckert C."/>
        </authorList>
    </citation>
    <scope>NUCLEOTIDE SEQUENCE</scope>
    <source>
        <strain evidence="1">KCTC 32437</strain>
    </source>
</reference>
<protein>
    <recommendedName>
        <fullName evidence="3">DUF2259 domain-containing protein</fullName>
    </recommendedName>
</protein>
<dbReference type="Proteomes" id="UP000646579">
    <property type="component" value="Unassembled WGS sequence"/>
</dbReference>
<name>A0A918S3M5_9HYPH</name>
<dbReference type="AlphaFoldDB" id="A0A918S3M5"/>
<dbReference type="EMBL" id="BMZE01000002">
    <property type="protein sequence ID" value="GHA22846.1"/>
    <property type="molecule type" value="Genomic_DNA"/>
</dbReference>
<dbReference type="RefSeq" id="WP_189425342.1">
    <property type="nucleotide sequence ID" value="NZ_BMZE01000002.1"/>
</dbReference>
<dbReference type="Pfam" id="PF10016">
    <property type="entry name" value="DUF2259"/>
    <property type="match status" value="1"/>
</dbReference>
<dbReference type="InterPro" id="IPR018725">
    <property type="entry name" value="DUF2259_secreted"/>
</dbReference>
<reference evidence="1" key="2">
    <citation type="submission" date="2020-09" db="EMBL/GenBank/DDBJ databases">
        <authorList>
            <person name="Sun Q."/>
            <person name="Kim S."/>
        </authorList>
    </citation>
    <scope>NUCLEOTIDE SEQUENCE</scope>
    <source>
        <strain evidence="1">KCTC 32437</strain>
    </source>
</reference>
<accession>A0A918S3M5</accession>
<evidence type="ECO:0008006" key="3">
    <source>
        <dbReference type="Google" id="ProtNLM"/>
    </source>
</evidence>
<keyword evidence="2" id="KW-1185">Reference proteome</keyword>
<sequence>MRQSGDMVASARRVIAAASLSGATLVAGPATAGDRALLDVIGFSEDSRYFAFEEYGIQDGSGFAYSNIYVIDLNADRWAADTPVRIRDDESMHGLRAIRRQASDTIQPVMSDLEITEPAETLALNADGELSADDYQLNFGLPPYGLGEVRGIETLRLESFKAPTVEPCSEWFDIAPLGFRLSIERDGAITSLFEDETVPASRGCPYGYRLYGVFLPFEEQDTEAGVAVISVYPGGFEGPDRRFIAVPLRP</sequence>
<proteinExistence type="predicted"/>
<evidence type="ECO:0000313" key="1">
    <source>
        <dbReference type="EMBL" id="GHA22846.1"/>
    </source>
</evidence>
<evidence type="ECO:0000313" key="2">
    <source>
        <dbReference type="Proteomes" id="UP000646579"/>
    </source>
</evidence>
<comment type="caution">
    <text evidence="1">The sequence shown here is derived from an EMBL/GenBank/DDBJ whole genome shotgun (WGS) entry which is preliminary data.</text>
</comment>